<evidence type="ECO:0000256" key="4">
    <source>
        <dbReference type="ARBA" id="ARBA00022490"/>
    </source>
</evidence>
<evidence type="ECO:0000256" key="7">
    <source>
        <dbReference type="ARBA" id="ARBA00073820"/>
    </source>
</evidence>
<dbReference type="OrthoDB" id="6220758at2759"/>
<comment type="function">
    <text evidence="5">Component of the SWR1 complex which mediates the ATP-dependent exchange of histone H2A for the H2A variant HZT1 leading to transcriptional regulation of selected genes by chromatin remodeling. Involved in chromosome stability.</text>
</comment>
<protein>
    <recommendedName>
        <fullName evidence="3">Actin-like protein ARP6</fullName>
    </recommendedName>
    <alternativeName>
        <fullName evidence="7">Actin-like protein arp6</fullName>
    </alternativeName>
</protein>
<organism evidence="8 9">
    <name type="scientific">Umbelopsis vinacea</name>
    <dbReference type="NCBI Taxonomy" id="44442"/>
    <lineage>
        <taxon>Eukaryota</taxon>
        <taxon>Fungi</taxon>
        <taxon>Fungi incertae sedis</taxon>
        <taxon>Mucoromycota</taxon>
        <taxon>Mucoromycotina</taxon>
        <taxon>Umbelopsidomycetes</taxon>
        <taxon>Umbelopsidales</taxon>
        <taxon>Umbelopsidaceae</taxon>
        <taxon>Umbelopsis</taxon>
    </lineage>
</organism>
<keyword evidence="4" id="KW-0963">Cytoplasm</keyword>
<comment type="similarity">
    <text evidence="2">Belongs to the actin family. ARP6 subfamily.</text>
</comment>
<evidence type="ECO:0000256" key="5">
    <source>
        <dbReference type="ARBA" id="ARBA00025222"/>
    </source>
</evidence>
<sequence>MLETLILDNGAYTIKAGIASNPESLCHIPNSIVRGKHDRRNFVGDELNNCQNYSALYYRLPFEKGLLTNWGIEKNIWDRVFSNNVLKIDPTQHNLILSEPCFNLPNMQEMYDQIIYEEYEFAASYRTIAPKLCLYNDIPSLYGQRQAAAPDCAVIVDVGYSFTHIVPFINGVPVPSAIKRINIGGKLLTNQLKELVSFRYYDMMEETYLINDVKEACCYVSSDVFKDLSNCRAPPSKNQIIQEYVLPDFTKRHKGYIIPRAEDGSLQGRRADNTEQILTMNNERFMIPEILFNPSDIGMNQAGIPEAIYQSVQACDPDAQGLLYANVVIVGGNANLPGFKARIQNDLRRFAPAEYDVRVSIPENPIDYAWSGAQFLASVDDGARLQNKLVTRKEYLEHGSDICRIKFGSF</sequence>
<evidence type="ECO:0000313" key="8">
    <source>
        <dbReference type="EMBL" id="KAG2188683.1"/>
    </source>
</evidence>
<dbReference type="FunFam" id="3.90.640.10:FF:000014">
    <property type="entry name" value="Putative actin-related protein 6"/>
    <property type="match status" value="1"/>
</dbReference>
<dbReference type="SMART" id="SM00268">
    <property type="entry name" value="ACTIN"/>
    <property type="match status" value="1"/>
</dbReference>
<dbReference type="Pfam" id="PF00022">
    <property type="entry name" value="Actin"/>
    <property type="match status" value="1"/>
</dbReference>
<dbReference type="Gene3D" id="3.90.640.10">
    <property type="entry name" value="Actin, Chain A, domain 4"/>
    <property type="match status" value="1"/>
</dbReference>
<dbReference type="PANTHER" id="PTHR11937">
    <property type="entry name" value="ACTIN"/>
    <property type="match status" value="1"/>
</dbReference>
<evidence type="ECO:0000313" key="9">
    <source>
        <dbReference type="Proteomes" id="UP000612746"/>
    </source>
</evidence>
<dbReference type="Proteomes" id="UP000612746">
    <property type="component" value="Unassembled WGS sequence"/>
</dbReference>
<dbReference type="CDD" id="cd10210">
    <property type="entry name" value="ASKHA_NBD_Arp6"/>
    <property type="match status" value="1"/>
</dbReference>
<dbReference type="EMBL" id="JAEPRA010000001">
    <property type="protein sequence ID" value="KAG2188683.1"/>
    <property type="molecule type" value="Genomic_DNA"/>
</dbReference>
<evidence type="ECO:0000256" key="6">
    <source>
        <dbReference type="ARBA" id="ARBA00063309"/>
    </source>
</evidence>
<comment type="subunit">
    <text evidence="6">Component of the SWR1 chromatin remodeling complex.</text>
</comment>
<proteinExistence type="inferred from homology"/>
<evidence type="ECO:0000256" key="3">
    <source>
        <dbReference type="ARBA" id="ARBA00018633"/>
    </source>
</evidence>
<gene>
    <name evidence="8" type="ORF">INT44_003822</name>
</gene>
<accession>A0A8H7QBL2</accession>
<dbReference type="GO" id="GO:0005737">
    <property type="term" value="C:cytoplasm"/>
    <property type="evidence" value="ECO:0007669"/>
    <property type="project" value="UniProtKB-SubCell"/>
</dbReference>
<comment type="caution">
    <text evidence="8">The sequence shown here is derived from an EMBL/GenBank/DDBJ whole genome shotgun (WGS) entry which is preliminary data.</text>
</comment>
<evidence type="ECO:0000256" key="1">
    <source>
        <dbReference type="ARBA" id="ARBA00004496"/>
    </source>
</evidence>
<dbReference type="AlphaFoldDB" id="A0A8H7QBL2"/>
<dbReference type="InterPro" id="IPR043129">
    <property type="entry name" value="ATPase_NBD"/>
</dbReference>
<dbReference type="Gene3D" id="3.30.420.40">
    <property type="match status" value="2"/>
</dbReference>
<keyword evidence="9" id="KW-1185">Reference proteome</keyword>
<evidence type="ECO:0000256" key="2">
    <source>
        <dbReference type="ARBA" id="ARBA00005665"/>
    </source>
</evidence>
<dbReference type="SUPFAM" id="SSF53067">
    <property type="entry name" value="Actin-like ATPase domain"/>
    <property type="match status" value="2"/>
</dbReference>
<reference evidence="8" key="1">
    <citation type="submission" date="2020-12" db="EMBL/GenBank/DDBJ databases">
        <title>Metabolic potential, ecology and presence of endohyphal bacteria is reflected in genomic diversity of Mucoromycotina.</title>
        <authorList>
            <person name="Muszewska A."/>
            <person name="Okrasinska A."/>
            <person name="Steczkiewicz K."/>
            <person name="Drgas O."/>
            <person name="Orlowska M."/>
            <person name="Perlinska-Lenart U."/>
            <person name="Aleksandrzak-Piekarczyk T."/>
            <person name="Szatraj K."/>
            <person name="Zielenkiewicz U."/>
            <person name="Pilsyk S."/>
            <person name="Malc E."/>
            <person name="Mieczkowski P."/>
            <person name="Kruszewska J.S."/>
            <person name="Biernat P."/>
            <person name="Pawlowska J."/>
        </authorList>
    </citation>
    <scope>NUCLEOTIDE SEQUENCE</scope>
    <source>
        <strain evidence="8">WA0000051536</strain>
    </source>
</reference>
<dbReference type="InterPro" id="IPR004000">
    <property type="entry name" value="Actin"/>
</dbReference>
<comment type="subcellular location">
    <subcellularLocation>
        <location evidence="1">Cytoplasm</location>
    </subcellularLocation>
</comment>
<dbReference type="Gene3D" id="2.30.36.70">
    <property type="entry name" value="Actin, Chain A, domain 2"/>
    <property type="match status" value="1"/>
</dbReference>
<dbReference type="GO" id="GO:0005634">
    <property type="term" value="C:nucleus"/>
    <property type="evidence" value="ECO:0007669"/>
    <property type="project" value="UniProtKB-ARBA"/>
</dbReference>
<name>A0A8H7QBL2_9FUNG</name>